<dbReference type="InterPro" id="IPR050664">
    <property type="entry name" value="Octanoyltrans_LipM/LipL"/>
</dbReference>
<feature type="region of interest" description="Disordered" evidence="1">
    <location>
        <begin position="134"/>
        <end position="155"/>
    </location>
</feature>
<feature type="compositionally biased region" description="Gly residues" evidence="1">
    <location>
        <begin position="146"/>
        <end position="155"/>
    </location>
</feature>
<dbReference type="Gene3D" id="3.30.930.10">
    <property type="entry name" value="Bira Bifunctional Protein, Domain 2"/>
    <property type="match status" value="1"/>
</dbReference>
<protein>
    <submittedName>
        <fullName evidence="3">Octanoyltransferase LipM</fullName>
        <ecNumber evidence="3">2.3.1.181</ecNumber>
    </submittedName>
</protein>
<evidence type="ECO:0000313" key="3">
    <source>
        <dbReference type="EMBL" id="TWT83936.1"/>
    </source>
</evidence>
<organism evidence="3 4">
    <name type="scientific">Novipirellula herctigrandis</name>
    <dbReference type="NCBI Taxonomy" id="2527986"/>
    <lineage>
        <taxon>Bacteria</taxon>
        <taxon>Pseudomonadati</taxon>
        <taxon>Planctomycetota</taxon>
        <taxon>Planctomycetia</taxon>
        <taxon>Pirellulales</taxon>
        <taxon>Pirellulaceae</taxon>
        <taxon>Novipirellula</taxon>
    </lineage>
</organism>
<dbReference type="PANTHER" id="PTHR43679:SF2">
    <property type="entry name" value="OCTANOYL-[GCVH]:PROTEIN N-OCTANOYLTRANSFERASE"/>
    <property type="match status" value="1"/>
</dbReference>
<name>A0A5C5ZA08_9BACT</name>
<dbReference type="RefSeq" id="WP_146401394.1">
    <property type="nucleotide sequence ID" value="NZ_SJPJ01000001.1"/>
</dbReference>
<dbReference type="EC" id="2.3.1.181" evidence="3"/>
<reference evidence="3 4" key="1">
    <citation type="submission" date="2019-02" db="EMBL/GenBank/DDBJ databases">
        <title>Deep-cultivation of Planctomycetes and their phenomic and genomic characterization uncovers novel biology.</title>
        <authorList>
            <person name="Wiegand S."/>
            <person name="Jogler M."/>
            <person name="Boedeker C."/>
            <person name="Pinto D."/>
            <person name="Vollmers J."/>
            <person name="Rivas-Marin E."/>
            <person name="Kohn T."/>
            <person name="Peeters S.H."/>
            <person name="Heuer A."/>
            <person name="Rast P."/>
            <person name="Oberbeckmann S."/>
            <person name="Bunk B."/>
            <person name="Jeske O."/>
            <person name="Meyerdierks A."/>
            <person name="Storesund J.E."/>
            <person name="Kallscheuer N."/>
            <person name="Luecker S."/>
            <person name="Lage O.M."/>
            <person name="Pohl T."/>
            <person name="Merkel B.J."/>
            <person name="Hornburger P."/>
            <person name="Mueller R.-W."/>
            <person name="Bruemmer F."/>
            <person name="Labrenz M."/>
            <person name="Spormann A.M."/>
            <person name="Op Den Camp H."/>
            <person name="Overmann J."/>
            <person name="Amann R."/>
            <person name="Jetten M.S.M."/>
            <person name="Mascher T."/>
            <person name="Medema M.H."/>
            <person name="Devos D.P."/>
            <person name="Kaster A.-K."/>
            <person name="Ovreas L."/>
            <person name="Rohde M."/>
            <person name="Galperin M.Y."/>
            <person name="Jogler C."/>
        </authorList>
    </citation>
    <scope>NUCLEOTIDE SEQUENCE [LARGE SCALE GENOMIC DNA]</scope>
    <source>
        <strain evidence="3 4">CA13</strain>
    </source>
</reference>
<comment type="caution">
    <text evidence="3">The sequence shown here is derived from an EMBL/GenBank/DDBJ whole genome shotgun (WGS) entry which is preliminary data.</text>
</comment>
<feature type="domain" description="BPL/LPL catalytic" evidence="2">
    <location>
        <begin position="35"/>
        <end position="245"/>
    </location>
</feature>
<dbReference type="EMBL" id="SJPJ01000001">
    <property type="protein sequence ID" value="TWT83936.1"/>
    <property type="molecule type" value="Genomic_DNA"/>
</dbReference>
<accession>A0A5C5ZA08</accession>
<dbReference type="InterPro" id="IPR045864">
    <property type="entry name" value="aa-tRNA-synth_II/BPL/LPL"/>
</dbReference>
<dbReference type="InterPro" id="IPR004143">
    <property type="entry name" value="BPL_LPL_catalytic"/>
</dbReference>
<dbReference type="AlphaFoldDB" id="A0A5C5ZA08"/>
<gene>
    <name evidence="3" type="primary">lipM</name>
    <name evidence="3" type="ORF">CA13_54100</name>
</gene>
<keyword evidence="3" id="KW-0808">Transferase</keyword>
<evidence type="ECO:0000259" key="2">
    <source>
        <dbReference type="PROSITE" id="PS51733"/>
    </source>
</evidence>
<evidence type="ECO:0000313" key="4">
    <source>
        <dbReference type="Proteomes" id="UP000315010"/>
    </source>
</evidence>
<dbReference type="PROSITE" id="PS51733">
    <property type="entry name" value="BPL_LPL_CATALYTIC"/>
    <property type="match status" value="1"/>
</dbReference>
<dbReference type="Proteomes" id="UP000315010">
    <property type="component" value="Unassembled WGS sequence"/>
</dbReference>
<sequence length="275" mass="30154">MTVARLIALSSPVFTENSPALNMAIDQAILESVDEGAGPTLRLYQWSEPTLSLGYFQRAGDRSLHATSQSLAMVRRATGGGAIVHHHELTYSFVCPITKSLVGARSNLYKRTHQAIVQTLAQFGVRAARYEDQGDSQVSRDPIGDPIGGQVGGQIRGEPDGIKEPFLCFARRTDEDLIVAGYKVTGSAQRTARRAVLQHGSILMDVSPFAPELPGVNTLASKQIDVEAFAEKFAAQIEGFFSIHLSGYQLDPSLRQRARRIVEERFGSTIWNKKR</sequence>
<proteinExistence type="predicted"/>
<keyword evidence="3" id="KW-0012">Acyltransferase</keyword>
<dbReference type="Pfam" id="PF21948">
    <property type="entry name" value="LplA-B_cat"/>
    <property type="match status" value="1"/>
</dbReference>
<dbReference type="PANTHER" id="PTHR43679">
    <property type="entry name" value="OCTANOYLTRANSFERASE LIPM-RELATED"/>
    <property type="match status" value="1"/>
</dbReference>
<evidence type="ECO:0000256" key="1">
    <source>
        <dbReference type="SAM" id="MobiDB-lite"/>
    </source>
</evidence>
<dbReference type="OrthoDB" id="9774653at2"/>
<dbReference type="SUPFAM" id="SSF55681">
    <property type="entry name" value="Class II aaRS and biotin synthetases"/>
    <property type="match status" value="1"/>
</dbReference>
<dbReference type="GO" id="GO:0033819">
    <property type="term" value="F:lipoyl(octanoyl) transferase activity"/>
    <property type="evidence" value="ECO:0007669"/>
    <property type="project" value="UniProtKB-EC"/>
</dbReference>
<keyword evidence="4" id="KW-1185">Reference proteome</keyword>